<evidence type="ECO:0000313" key="1">
    <source>
        <dbReference type="EMBL" id="KAI0497803.1"/>
    </source>
</evidence>
<proteinExistence type="predicted"/>
<evidence type="ECO:0000313" key="2">
    <source>
        <dbReference type="Proteomes" id="UP000829196"/>
    </source>
</evidence>
<reference evidence="1" key="1">
    <citation type="journal article" date="2022" name="Front. Genet.">
        <title>Chromosome-Scale Assembly of the Dendrobium nobile Genome Provides Insights Into the Molecular Mechanism of the Biosynthesis of the Medicinal Active Ingredient of Dendrobium.</title>
        <authorList>
            <person name="Xu Q."/>
            <person name="Niu S.-C."/>
            <person name="Li K.-L."/>
            <person name="Zheng P.-J."/>
            <person name="Zhang X.-J."/>
            <person name="Jia Y."/>
            <person name="Liu Y."/>
            <person name="Niu Y.-X."/>
            <person name="Yu L.-H."/>
            <person name="Chen D.-F."/>
            <person name="Zhang G.-Q."/>
        </authorList>
    </citation>
    <scope>NUCLEOTIDE SEQUENCE</scope>
    <source>
        <tissue evidence="1">Leaf</tissue>
    </source>
</reference>
<name>A0A8T3ANB4_DENNO</name>
<protein>
    <submittedName>
        <fullName evidence="1">Uncharacterized protein</fullName>
    </submittedName>
</protein>
<keyword evidence="2" id="KW-1185">Reference proteome</keyword>
<sequence>MESKSKGILRPLHCSNLVIVIINFHSNAAPKHHANSLQVLHESLGRTFHLNDVSFCCIWIITKLLKLSNMEMMGSSLASRMMALKHSHMLLSNIITLQDA</sequence>
<dbReference type="AlphaFoldDB" id="A0A8T3ANB4"/>
<gene>
    <name evidence="1" type="ORF">KFK09_021040</name>
</gene>
<dbReference type="EMBL" id="JAGYWB010000015">
    <property type="protein sequence ID" value="KAI0497803.1"/>
    <property type="molecule type" value="Genomic_DNA"/>
</dbReference>
<comment type="caution">
    <text evidence="1">The sequence shown here is derived from an EMBL/GenBank/DDBJ whole genome shotgun (WGS) entry which is preliminary data.</text>
</comment>
<dbReference type="Proteomes" id="UP000829196">
    <property type="component" value="Unassembled WGS sequence"/>
</dbReference>
<organism evidence="1 2">
    <name type="scientific">Dendrobium nobile</name>
    <name type="common">Orchid</name>
    <dbReference type="NCBI Taxonomy" id="94219"/>
    <lineage>
        <taxon>Eukaryota</taxon>
        <taxon>Viridiplantae</taxon>
        <taxon>Streptophyta</taxon>
        <taxon>Embryophyta</taxon>
        <taxon>Tracheophyta</taxon>
        <taxon>Spermatophyta</taxon>
        <taxon>Magnoliopsida</taxon>
        <taxon>Liliopsida</taxon>
        <taxon>Asparagales</taxon>
        <taxon>Orchidaceae</taxon>
        <taxon>Epidendroideae</taxon>
        <taxon>Malaxideae</taxon>
        <taxon>Dendrobiinae</taxon>
        <taxon>Dendrobium</taxon>
    </lineage>
</organism>
<accession>A0A8T3ANB4</accession>